<keyword evidence="4" id="KW-1185">Reference proteome</keyword>
<evidence type="ECO:0000256" key="1">
    <source>
        <dbReference type="SAM" id="MobiDB-lite"/>
    </source>
</evidence>
<dbReference type="Proteomes" id="UP000662703">
    <property type="component" value="Unassembled WGS sequence"/>
</dbReference>
<evidence type="ECO:0000313" key="3">
    <source>
        <dbReference type="EMBL" id="MBF5055971.1"/>
    </source>
</evidence>
<feature type="signal peptide" evidence="2">
    <location>
        <begin position="1"/>
        <end position="29"/>
    </location>
</feature>
<proteinExistence type="predicted"/>
<organism evidence="3 4">
    <name type="scientific">Alloalcanivorax profundimaris</name>
    <dbReference type="NCBI Taxonomy" id="2735259"/>
    <lineage>
        <taxon>Bacteria</taxon>
        <taxon>Pseudomonadati</taxon>
        <taxon>Pseudomonadota</taxon>
        <taxon>Gammaproteobacteria</taxon>
        <taxon>Oceanospirillales</taxon>
        <taxon>Alcanivoracaceae</taxon>
        <taxon>Alloalcanivorax</taxon>
    </lineage>
</organism>
<accession>A0ABS0AR63</accession>
<name>A0ABS0AR63_9GAMM</name>
<feature type="region of interest" description="Disordered" evidence="1">
    <location>
        <begin position="80"/>
        <end position="127"/>
    </location>
</feature>
<protein>
    <recommendedName>
        <fullName evidence="5">DUF4124 domain-containing protein</fullName>
    </recommendedName>
</protein>
<dbReference type="EMBL" id="ARXX01000014">
    <property type="protein sequence ID" value="MBF5055971.1"/>
    <property type="molecule type" value="Genomic_DNA"/>
</dbReference>
<gene>
    <name evidence="3" type="ORF">Y5W_01265</name>
</gene>
<keyword evidence="2" id="KW-0732">Signal</keyword>
<reference evidence="3 4" key="1">
    <citation type="submission" date="2012-09" db="EMBL/GenBank/DDBJ databases">
        <title>Genome Sequence of alkane-degrading Bacterium Alcanivorax sp. 521-1.</title>
        <authorList>
            <person name="Lai Q."/>
            <person name="Shao Z."/>
        </authorList>
    </citation>
    <scope>NUCLEOTIDE SEQUENCE [LARGE SCALE GENOMIC DNA]</scope>
    <source>
        <strain evidence="3 4">521-1</strain>
    </source>
</reference>
<evidence type="ECO:0000313" key="4">
    <source>
        <dbReference type="Proteomes" id="UP000662703"/>
    </source>
</evidence>
<comment type="caution">
    <text evidence="3">The sequence shown here is derived from an EMBL/GenBank/DDBJ whole genome shotgun (WGS) entry which is preliminary data.</text>
</comment>
<evidence type="ECO:0008006" key="5">
    <source>
        <dbReference type="Google" id="ProtNLM"/>
    </source>
</evidence>
<dbReference type="RefSeq" id="WP_194864563.1">
    <property type="nucleotide sequence ID" value="NZ_ARXX01000014.1"/>
</dbReference>
<feature type="chain" id="PRO_5046423470" description="DUF4124 domain-containing protein" evidence="2">
    <location>
        <begin position="30"/>
        <end position="127"/>
    </location>
</feature>
<feature type="compositionally biased region" description="Polar residues" evidence="1">
    <location>
        <begin position="82"/>
        <end position="108"/>
    </location>
</feature>
<evidence type="ECO:0000256" key="2">
    <source>
        <dbReference type="SAM" id="SignalP"/>
    </source>
</evidence>
<sequence length="127" mass="13577">MAARHEPMGPRCLATALAGIALLAMPAGAAPNDGGGNDDAPPCITVEVNGQRALPYECLQEKMAPSQAGEQVRNRPRLNAESVINQSPNRSGQFSRSTLRNRMGNTFGQGVRPQRPARREAPPPLPR</sequence>